<dbReference type="InterPro" id="IPR052155">
    <property type="entry name" value="Biofilm_reg_signaling"/>
</dbReference>
<dbReference type="SUPFAM" id="SSF141868">
    <property type="entry name" value="EAL domain-like"/>
    <property type="match status" value="1"/>
</dbReference>
<dbReference type="EMBL" id="CP090569">
    <property type="protein sequence ID" value="USF88547.1"/>
    <property type="molecule type" value="Genomic_DNA"/>
</dbReference>
<dbReference type="RefSeq" id="WP_240991705.1">
    <property type="nucleotide sequence ID" value="NZ_CP090569.1"/>
</dbReference>
<dbReference type="InterPro" id="IPR035919">
    <property type="entry name" value="EAL_sf"/>
</dbReference>
<gene>
    <name evidence="8" type="ORF">L0Y14_04740</name>
</gene>
<dbReference type="FunFam" id="3.20.20.450:FF:000001">
    <property type="entry name" value="Cyclic di-GMP phosphodiesterase yahA"/>
    <property type="match status" value="1"/>
</dbReference>
<dbReference type="InterPro" id="IPR043128">
    <property type="entry name" value="Rev_trsase/Diguanyl_cyclase"/>
</dbReference>
<dbReference type="SMART" id="SM00267">
    <property type="entry name" value="GGDEF"/>
    <property type="match status" value="1"/>
</dbReference>
<sequence>MNEELHRLLTRQLRKLSLSPDQPPEPASWQELLSRIDQAYHDADQDRYTLERSLTLSSEEMQALYQRQKSSYETRLHAIVGALHDLLFLNDEDGLYLEVLTARNDLLYRPAEEIKGKTIHDIFPPEMAEQFLSTIHKALQSQTLQVIEYNLNIPSGSDWFEARIMPTELMVNGKQTVICLVRDISELRRSREALKHMATHDPLTGQANRKLFEERLDQALSRATRTGHAGTVMFLDLDRFKIINDSLGHAVGDELLKQVTGRLKEVCRTEDTIARLGGDEFALLIEDIDSKADAEHIADKILQRFSAPFFVQGHDLDITASIGITLFPLHGNDGSELIRQADATMYSAKNAGRNCYRLFNHAISQRDQAAFGLERQLRRAIVNEELFLEYQPQFRLSDGQLTGLEALVRWRSPGRGLIPPGEFIPIAETSGLIDEIGLWVFHSACEQAAAWDKEELEYCRLAINISRRQLMHNHLGHSLAEVLAATGARASRLECEITESAVIEEASVASHNLLAMSQLGLQLAIDDFGTGHASLANLKRFPLNRLKIDRTFVNDVGRDPDDEAIIRATVYLAHGLGLEVIAEGVENEIQKGFLRETGCDEIQGYLCGRPMPVEQATALLRKD</sequence>
<keyword evidence="3" id="KW-0973">c-di-GMP</keyword>
<dbReference type="SUPFAM" id="SSF55785">
    <property type="entry name" value="PYP-like sensor domain (PAS domain)"/>
    <property type="match status" value="1"/>
</dbReference>
<dbReference type="Pfam" id="PF08448">
    <property type="entry name" value="PAS_4"/>
    <property type="match status" value="1"/>
</dbReference>
<dbReference type="GO" id="GO:0071111">
    <property type="term" value="F:cyclic-guanylate-specific phosphodiesterase activity"/>
    <property type="evidence" value="ECO:0007669"/>
    <property type="project" value="UniProtKB-EC"/>
</dbReference>
<dbReference type="InterPro" id="IPR000160">
    <property type="entry name" value="GGDEF_dom"/>
</dbReference>
<keyword evidence="9" id="KW-1185">Reference proteome</keyword>
<dbReference type="Pfam" id="PF00990">
    <property type="entry name" value="GGDEF"/>
    <property type="match status" value="1"/>
</dbReference>
<accession>A0A9J7A062</accession>
<dbReference type="InterPro" id="IPR001633">
    <property type="entry name" value="EAL_dom"/>
</dbReference>
<evidence type="ECO:0000256" key="2">
    <source>
        <dbReference type="ARBA" id="ARBA00012282"/>
    </source>
</evidence>
<feature type="domain" description="PAS" evidence="5">
    <location>
        <begin position="72"/>
        <end position="142"/>
    </location>
</feature>
<dbReference type="Gene3D" id="3.30.450.20">
    <property type="entry name" value="PAS domain"/>
    <property type="match status" value="1"/>
</dbReference>
<protein>
    <recommendedName>
        <fullName evidence="2">cyclic-guanylate-specific phosphodiesterase</fullName>
        <ecNumber evidence="2">3.1.4.52</ecNumber>
    </recommendedName>
</protein>
<evidence type="ECO:0000313" key="9">
    <source>
        <dbReference type="Proteomes" id="UP001056649"/>
    </source>
</evidence>
<evidence type="ECO:0000256" key="1">
    <source>
        <dbReference type="ARBA" id="ARBA00001946"/>
    </source>
</evidence>
<comment type="catalytic activity">
    <reaction evidence="4">
        <text>3',3'-c-di-GMP + H2O = 5'-phosphoguanylyl(3'-&gt;5')guanosine + H(+)</text>
        <dbReference type="Rhea" id="RHEA:24902"/>
        <dbReference type="ChEBI" id="CHEBI:15377"/>
        <dbReference type="ChEBI" id="CHEBI:15378"/>
        <dbReference type="ChEBI" id="CHEBI:58754"/>
        <dbReference type="ChEBI" id="CHEBI:58805"/>
        <dbReference type="EC" id="3.1.4.52"/>
    </reaction>
    <physiologicalReaction direction="left-to-right" evidence="4">
        <dbReference type="Rhea" id="RHEA:24903"/>
    </physiologicalReaction>
</comment>
<dbReference type="SMART" id="SM00052">
    <property type="entry name" value="EAL"/>
    <property type="match status" value="1"/>
</dbReference>
<proteinExistence type="predicted"/>
<dbReference type="AlphaFoldDB" id="A0A9J7A062"/>
<comment type="cofactor">
    <cofactor evidence="1">
        <name>Mg(2+)</name>
        <dbReference type="ChEBI" id="CHEBI:18420"/>
    </cofactor>
</comment>
<dbReference type="Proteomes" id="UP001056649">
    <property type="component" value="Chromosome"/>
</dbReference>
<dbReference type="NCBIfam" id="TIGR00254">
    <property type="entry name" value="GGDEF"/>
    <property type="match status" value="1"/>
</dbReference>
<dbReference type="CDD" id="cd00130">
    <property type="entry name" value="PAS"/>
    <property type="match status" value="1"/>
</dbReference>
<evidence type="ECO:0000256" key="4">
    <source>
        <dbReference type="ARBA" id="ARBA00051114"/>
    </source>
</evidence>
<dbReference type="GO" id="GO:0071732">
    <property type="term" value="P:cellular response to nitric oxide"/>
    <property type="evidence" value="ECO:0007669"/>
    <property type="project" value="UniProtKB-ARBA"/>
</dbReference>
<dbReference type="Pfam" id="PF00563">
    <property type="entry name" value="EAL"/>
    <property type="match status" value="1"/>
</dbReference>
<dbReference type="EC" id="3.1.4.52" evidence="2"/>
<dbReference type="InterPro" id="IPR035965">
    <property type="entry name" value="PAS-like_dom_sf"/>
</dbReference>
<dbReference type="CDD" id="cd01948">
    <property type="entry name" value="EAL"/>
    <property type="match status" value="1"/>
</dbReference>
<dbReference type="InterPro" id="IPR029787">
    <property type="entry name" value="Nucleotide_cyclase"/>
</dbReference>
<dbReference type="Gene3D" id="3.20.20.450">
    <property type="entry name" value="EAL domain"/>
    <property type="match status" value="1"/>
</dbReference>
<evidence type="ECO:0000313" key="8">
    <source>
        <dbReference type="EMBL" id="USF88547.1"/>
    </source>
</evidence>
<evidence type="ECO:0000259" key="7">
    <source>
        <dbReference type="PROSITE" id="PS50887"/>
    </source>
</evidence>
<dbReference type="NCBIfam" id="TIGR00229">
    <property type="entry name" value="sensory_box"/>
    <property type="match status" value="1"/>
</dbReference>
<dbReference type="KEGG" id="eps:L0Y14_04740"/>
<dbReference type="CDD" id="cd01949">
    <property type="entry name" value="GGDEF"/>
    <property type="match status" value="1"/>
</dbReference>
<reference evidence="8" key="1">
    <citation type="journal article" date="2022" name="Mol. Ecol. Resour.">
        <title>The complete and closed genome of the facultative generalist Candidatus Endoriftia persephone from deep-sea hydrothermal vents.</title>
        <authorList>
            <person name="de Oliveira A.L."/>
            <person name="Srivastava A."/>
            <person name="Espada-Hinojosa S."/>
            <person name="Bright M."/>
        </authorList>
    </citation>
    <scope>NUCLEOTIDE SEQUENCE</scope>
    <source>
        <strain evidence="8">Tica-EPR-9o50.N</strain>
    </source>
</reference>
<name>A0A9J7A062_9GAMM</name>
<dbReference type="Gene3D" id="3.30.70.270">
    <property type="match status" value="1"/>
</dbReference>
<dbReference type="PROSITE" id="PS50887">
    <property type="entry name" value="GGDEF"/>
    <property type="match status" value="1"/>
</dbReference>
<feature type="domain" description="EAL" evidence="6">
    <location>
        <begin position="370"/>
        <end position="623"/>
    </location>
</feature>
<dbReference type="PANTHER" id="PTHR44757">
    <property type="entry name" value="DIGUANYLATE CYCLASE DGCP"/>
    <property type="match status" value="1"/>
</dbReference>
<dbReference type="FunFam" id="3.30.70.270:FF:000001">
    <property type="entry name" value="Diguanylate cyclase domain protein"/>
    <property type="match status" value="1"/>
</dbReference>
<dbReference type="InterPro" id="IPR000014">
    <property type="entry name" value="PAS"/>
</dbReference>
<evidence type="ECO:0000259" key="6">
    <source>
        <dbReference type="PROSITE" id="PS50883"/>
    </source>
</evidence>
<organism evidence="8 9">
    <name type="scientific">Candidatus Endoriftia persephonae</name>
    <dbReference type="NCBI Taxonomy" id="393765"/>
    <lineage>
        <taxon>Bacteria</taxon>
        <taxon>Pseudomonadati</taxon>
        <taxon>Pseudomonadota</taxon>
        <taxon>Gammaproteobacteria</taxon>
        <taxon>Chromatiales</taxon>
        <taxon>Sedimenticolaceae</taxon>
        <taxon>Candidatus Endoriftia</taxon>
    </lineage>
</organism>
<dbReference type="PANTHER" id="PTHR44757:SF2">
    <property type="entry name" value="BIOFILM ARCHITECTURE MAINTENANCE PROTEIN MBAA"/>
    <property type="match status" value="1"/>
</dbReference>
<evidence type="ECO:0000259" key="5">
    <source>
        <dbReference type="PROSITE" id="PS50112"/>
    </source>
</evidence>
<dbReference type="PROSITE" id="PS50112">
    <property type="entry name" value="PAS"/>
    <property type="match status" value="1"/>
</dbReference>
<dbReference type="SUPFAM" id="SSF55073">
    <property type="entry name" value="Nucleotide cyclase"/>
    <property type="match status" value="1"/>
</dbReference>
<dbReference type="InterPro" id="IPR013656">
    <property type="entry name" value="PAS_4"/>
</dbReference>
<feature type="domain" description="GGDEF" evidence="7">
    <location>
        <begin position="228"/>
        <end position="361"/>
    </location>
</feature>
<dbReference type="PROSITE" id="PS50883">
    <property type="entry name" value="EAL"/>
    <property type="match status" value="1"/>
</dbReference>
<evidence type="ECO:0000256" key="3">
    <source>
        <dbReference type="ARBA" id="ARBA00022636"/>
    </source>
</evidence>